<evidence type="ECO:0000256" key="4">
    <source>
        <dbReference type="ARBA" id="ARBA00022833"/>
    </source>
</evidence>
<dbReference type="PROSITE" id="PS50016">
    <property type="entry name" value="ZF_PHD_2"/>
    <property type="match status" value="1"/>
</dbReference>
<dbReference type="SUPFAM" id="SSF57903">
    <property type="entry name" value="FYVE/PHD zinc finger"/>
    <property type="match status" value="1"/>
</dbReference>
<evidence type="ECO:0000256" key="2">
    <source>
        <dbReference type="ARBA" id="ARBA00022723"/>
    </source>
</evidence>
<evidence type="ECO:0000313" key="8">
    <source>
        <dbReference type="EMBL" id="KAK7505164.1"/>
    </source>
</evidence>
<evidence type="ECO:0000259" key="7">
    <source>
        <dbReference type="PROSITE" id="PS50016"/>
    </source>
</evidence>
<dbReference type="SMART" id="SM00249">
    <property type="entry name" value="PHD"/>
    <property type="match status" value="1"/>
</dbReference>
<proteinExistence type="predicted"/>
<accession>A0ABD0M1H5</accession>
<dbReference type="InterPro" id="IPR001965">
    <property type="entry name" value="Znf_PHD"/>
</dbReference>
<keyword evidence="3 6" id="KW-0863">Zinc-finger</keyword>
<sequence length="217" mass="25154">MLMLGREVTTPLTLMHATKEKRQCSDAPGYVGELVERMEKAHTCARQHLQQQQQRQKRDYDAKLFEKQYIRGDMVYEINSNRKAGISKKLAPVWRGPFVIEEVISPILLRVADRKGSRVVHHDRLKPCHDRLIPFWLRRKRNSILKSGCADGVNADRFIQPEGSTDMKYCICQGPDDGRMVITCDYCDSWYHCHCLAITPEEAQQMDIFICPNCKDK</sequence>
<dbReference type="GO" id="GO:0005634">
    <property type="term" value="C:nucleus"/>
    <property type="evidence" value="ECO:0007669"/>
    <property type="project" value="UniProtKB-SubCell"/>
</dbReference>
<dbReference type="EMBL" id="JACVVK020000012">
    <property type="protein sequence ID" value="KAK7505164.1"/>
    <property type="molecule type" value="Genomic_DNA"/>
</dbReference>
<keyword evidence="4" id="KW-0862">Zinc</keyword>
<keyword evidence="2" id="KW-0479">Metal-binding</keyword>
<dbReference type="GO" id="GO:0008270">
    <property type="term" value="F:zinc ion binding"/>
    <property type="evidence" value="ECO:0007669"/>
    <property type="project" value="UniProtKB-KW"/>
</dbReference>
<comment type="subcellular location">
    <subcellularLocation>
        <location evidence="1">Nucleus</location>
    </subcellularLocation>
</comment>
<dbReference type="Gene3D" id="3.30.40.10">
    <property type="entry name" value="Zinc/RING finger domain, C3HC4 (zinc finger)"/>
    <property type="match status" value="1"/>
</dbReference>
<evidence type="ECO:0000313" key="9">
    <source>
        <dbReference type="Proteomes" id="UP001519460"/>
    </source>
</evidence>
<dbReference type="PANTHER" id="PTHR46174">
    <property type="entry name" value="CXXC-TYPE ZINC FINGER PROTEIN 1"/>
    <property type="match status" value="1"/>
</dbReference>
<dbReference type="InterPro" id="IPR037869">
    <property type="entry name" value="Spp1/CFP1"/>
</dbReference>
<evidence type="ECO:0000256" key="5">
    <source>
        <dbReference type="ARBA" id="ARBA00023242"/>
    </source>
</evidence>
<gene>
    <name evidence="8" type="ORF">BaRGS_00003734</name>
</gene>
<evidence type="ECO:0000256" key="1">
    <source>
        <dbReference type="ARBA" id="ARBA00004123"/>
    </source>
</evidence>
<dbReference type="InterPro" id="IPR013083">
    <property type="entry name" value="Znf_RING/FYVE/PHD"/>
</dbReference>
<dbReference type="Pfam" id="PF00628">
    <property type="entry name" value="PHD"/>
    <property type="match status" value="1"/>
</dbReference>
<comment type="caution">
    <text evidence="8">The sequence shown here is derived from an EMBL/GenBank/DDBJ whole genome shotgun (WGS) entry which is preliminary data.</text>
</comment>
<evidence type="ECO:0000256" key="6">
    <source>
        <dbReference type="PROSITE-ProRule" id="PRU00146"/>
    </source>
</evidence>
<feature type="domain" description="PHD-type" evidence="7">
    <location>
        <begin position="167"/>
        <end position="217"/>
    </location>
</feature>
<protein>
    <recommendedName>
        <fullName evidence="7">PHD-type domain-containing protein</fullName>
    </recommendedName>
</protein>
<organism evidence="8 9">
    <name type="scientific">Batillaria attramentaria</name>
    <dbReference type="NCBI Taxonomy" id="370345"/>
    <lineage>
        <taxon>Eukaryota</taxon>
        <taxon>Metazoa</taxon>
        <taxon>Spiralia</taxon>
        <taxon>Lophotrochozoa</taxon>
        <taxon>Mollusca</taxon>
        <taxon>Gastropoda</taxon>
        <taxon>Caenogastropoda</taxon>
        <taxon>Sorbeoconcha</taxon>
        <taxon>Cerithioidea</taxon>
        <taxon>Batillariidae</taxon>
        <taxon>Batillaria</taxon>
    </lineage>
</organism>
<dbReference type="InterPro" id="IPR011011">
    <property type="entry name" value="Znf_FYVE_PHD"/>
</dbReference>
<reference evidence="8 9" key="1">
    <citation type="journal article" date="2023" name="Sci. Data">
        <title>Genome assembly of the Korean intertidal mud-creeper Batillaria attramentaria.</title>
        <authorList>
            <person name="Patra A.K."/>
            <person name="Ho P.T."/>
            <person name="Jun S."/>
            <person name="Lee S.J."/>
            <person name="Kim Y."/>
            <person name="Won Y.J."/>
        </authorList>
    </citation>
    <scope>NUCLEOTIDE SEQUENCE [LARGE SCALE GENOMIC DNA]</scope>
    <source>
        <strain evidence="8">Wonlab-2016</strain>
    </source>
</reference>
<evidence type="ECO:0000256" key="3">
    <source>
        <dbReference type="ARBA" id="ARBA00022771"/>
    </source>
</evidence>
<keyword evidence="9" id="KW-1185">Reference proteome</keyword>
<name>A0ABD0M1H5_9CAEN</name>
<dbReference type="AlphaFoldDB" id="A0ABD0M1H5"/>
<dbReference type="PROSITE" id="PS01359">
    <property type="entry name" value="ZF_PHD_1"/>
    <property type="match status" value="1"/>
</dbReference>
<keyword evidence="5" id="KW-0539">Nucleus</keyword>
<dbReference type="Proteomes" id="UP001519460">
    <property type="component" value="Unassembled WGS sequence"/>
</dbReference>
<dbReference type="PANTHER" id="PTHR46174:SF1">
    <property type="entry name" value="CXXC-TYPE ZINC FINGER PROTEIN 1"/>
    <property type="match status" value="1"/>
</dbReference>
<dbReference type="InterPro" id="IPR019787">
    <property type="entry name" value="Znf_PHD-finger"/>
</dbReference>
<dbReference type="InterPro" id="IPR019786">
    <property type="entry name" value="Zinc_finger_PHD-type_CS"/>
</dbReference>